<gene>
    <name evidence="1" type="ORF">SAMN05661053_0405</name>
</gene>
<dbReference type="AlphaFoldDB" id="A0A380RUF8"/>
<dbReference type="PANTHER" id="PTHR31252">
    <property type="entry name" value="DUF4419 DOMAIN-CONTAINING PROTEIN"/>
    <property type="match status" value="1"/>
</dbReference>
<proteinExistence type="predicted"/>
<dbReference type="EMBL" id="UHJL01000001">
    <property type="protein sequence ID" value="SUQ19178.1"/>
    <property type="molecule type" value="Genomic_DNA"/>
</dbReference>
<evidence type="ECO:0000313" key="1">
    <source>
        <dbReference type="EMBL" id="SUQ19178.1"/>
    </source>
</evidence>
<name>A0A380RUF8_FIBSU</name>
<dbReference type="RefSeq" id="WP_109571900.1">
    <property type="nucleotide sequence ID" value="NZ_UHJL01000001.1"/>
</dbReference>
<sequence>MHSFYKFFYLLLATSVLLSCERKQVNKPIDVSPDSSHKIYGFVRDTSAYAMVVDTSVHDSAFREETVPVEKGGFAEYFSSFHQKGSPETKIFYAYSDSISPFVKGRSQKSAFIDLVALAYARHYAMEISPDDIWLLILDGFRLHVKSNSDSLKDRFVGPDVDTDIKVFANHLTMESTHEEWFGVIADFFDNLQEKLPPETGAPLRTKFSTTSPVDYNISRSMVMAIASEYYTYFTYTLCGIPQIRINGTKEDWSLLKDSFNKLATRLDMEWWSQQLNPILDEFVKAFDGNTSIAFWKNIYKLYEPKGCGNPKFNGWFSKFYPYLMGYSDKMEFVKRTDWEHDVDFETLPNALTSVDVKWNYLGQEIPLKLYTGFIGVQVDTTSKMLKAARGYALRSQCGWCDIKNVADTLTYIPGKPHRMLEMLAISDSMNIYDKNGLSFATHDRKEIENFIKASNYKDEYMEPSIRSRIEKKYKSILSVNLFKDGKLLDHLQYFVAPEENAGGILTLQGVVAINDKECIESFFKERNVAIDGVVKEFENEQSLPKLNIDILVDTVVLKEGKSLRENLEMGEFKTGIIQAFKNSMGWRLKRLLYRYYNDDFNLSAVAAMGYKEKGRVDEHVSLSLEPDSNKDFKKELREVLHYGYMPPKVRTDVGNNEIAQEVVDFVKIHLAFTREYRMVCKQNGQDAKDSVDIIGAPATKKSLCSEIKFSKDLATGGVVRYECIEYNKIIVPKKREKMLNSKDSTLADSLMARFNALYGEPRERIRSTYTNAYFNKRNDVYDTRYNLPISQVVKLKIPACFVEE</sequence>
<protein>
    <recommendedName>
        <fullName evidence="3">Lipoprotein</fullName>
    </recommendedName>
</protein>
<dbReference type="PANTHER" id="PTHR31252:SF11">
    <property type="entry name" value="DUF4419 DOMAIN-CONTAINING PROTEIN"/>
    <property type="match status" value="1"/>
</dbReference>
<organism evidence="1 2">
    <name type="scientific">Fibrobacter succinogenes</name>
    <name type="common">Bacteroides succinogenes</name>
    <dbReference type="NCBI Taxonomy" id="833"/>
    <lineage>
        <taxon>Bacteria</taxon>
        <taxon>Pseudomonadati</taxon>
        <taxon>Fibrobacterota</taxon>
        <taxon>Fibrobacteria</taxon>
        <taxon>Fibrobacterales</taxon>
        <taxon>Fibrobacteraceae</taxon>
        <taxon>Fibrobacter</taxon>
    </lineage>
</organism>
<dbReference type="InterPro" id="IPR025533">
    <property type="entry name" value="DUF4419"/>
</dbReference>
<reference evidence="1 2" key="1">
    <citation type="submission" date="2017-08" db="EMBL/GenBank/DDBJ databases">
        <authorList>
            <person name="de Groot N.N."/>
        </authorList>
    </citation>
    <scope>NUCLEOTIDE SEQUENCE [LARGE SCALE GENOMIC DNA]</scope>
    <source>
        <strain evidence="1 2">HM2</strain>
    </source>
</reference>
<dbReference type="PROSITE" id="PS51257">
    <property type="entry name" value="PROKAR_LIPOPROTEIN"/>
    <property type="match status" value="1"/>
</dbReference>
<dbReference type="Proteomes" id="UP000255423">
    <property type="component" value="Unassembled WGS sequence"/>
</dbReference>
<accession>A0A380RUF8</accession>
<evidence type="ECO:0000313" key="2">
    <source>
        <dbReference type="Proteomes" id="UP000255423"/>
    </source>
</evidence>
<dbReference type="Pfam" id="PF14388">
    <property type="entry name" value="DUF4419"/>
    <property type="match status" value="1"/>
</dbReference>
<evidence type="ECO:0008006" key="3">
    <source>
        <dbReference type="Google" id="ProtNLM"/>
    </source>
</evidence>